<accession>A0A834J1Z1</accession>
<keyword evidence="2" id="KW-1185">Reference proteome</keyword>
<dbReference type="AlphaFoldDB" id="A0A834J1Z1"/>
<evidence type="ECO:0000313" key="2">
    <source>
        <dbReference type="Proteomes" id="UP000617340"/>
    </source>
</evidence>
<proteinExistence type="predicted"/>
<dbReference type="Proteomes" id="UP000617340">
    <property type="component" value="Unassembled WGS sequence"/>
</dbReference>
<gene>
    <name evidence="1" type="ORF">HZH68_016548</name>
</gene>
<dbReference type="EMBL" id="JACSDZ010000023">
    <property type="protein sequence ID" value="KAF7380683.1"/>
    <property type="molecule type" value="Genomic_DNA"/>
</dbReference>
<protein>
    <submittedName>
        <fullName evidence="1">Uncharacterized protein</fullName>
    </submittedName>
</protein>
<sequence length="161" mass="18517">MDGSGDGRVFGWLGGWLTEERWKEEPPKDILVKRYEYNQELKPQHECRILYHLLGSPSNPDTLARVPLVESYYQPTFHSEIQGRKFLGLRLRESEGRTVGWEGGRTEGVGMVEGEGERLGEVAEEDGWGSDGRSKIRHWGWALEETLYLSPYPHDEYGFCN</sequence>
<comment type="caution">
    <text evidence="1">The sequence shown here is derived from an EMBL/GenBank/DDBJ whole genome shotgun (WGS) entry which is preliminary data.</text>
</comment>
<name>A0A834J1Z1_VESGE</name>
<reference evidence="1" key="1">
    <citation type="journal article" date="2020" name="G3 (Bethesda)">
        <title>High-Quality Assemblies for Three Invasive Social Wasps from the &lt;i&gt;Vespula&lt;/i&gt; Genus.</title>
        <authorList>
            <person name="Harrop T.W.R."/>
            <person name="Guhlin J."/>
            <person name="McLaughlin G.M."/>
            <person name="Permina E."/>
            <person name="Stockwell P."/>
            <person name="Gilligan J."/>
            <person name="Le Lec M.F."/>
            <person name="Gruber M.A.M."/>
            <person name="Quinn O."/>
            <person name="Lovegrove M."/>
            <person name="Duncan E.J."/>
            <person name="Remnant E.J."/>
            <person name="Van Eeckhoven J."/>
            <person name="Graham B."/>
            <person name="Knapp R.A."/>
            <person name="Langford K.W."/>
            <person name="Kronenberg Z."/>
            <person name="Press M.O."/>
            <person name="Eacker S.M."/>
            <person name="Wilson-Rankin E.E."/>
            <person name="Purcell J."/>
            <person name="Lester P.J."/>
            <person name="Dearden P.K."/>
        </authorList>
    </citation>
    <scope>NUCLEOTIDE SEQUENCE</scope>
    <source>
        <strain evidence="1">Linc-1</strain>
    </source>
</reference>
<organism evidence="1 2">
    <name type="scientific">Vespula germanica</name>
    <name type="common">German yellow jacket</name>
    <name type="synonym">Paravespula germanica</name>
    <dbReference type="NCBI Taxonomy" id="30212"/>
    <lineage>
        <taxon>Eukaryota</taxon>
        <taxon>Metazoa</taxon>
        <taxon>Ecdysozoa</taxon>
        <taxon>Arthropoda</taxon>
        <taxon>Hexapoda</taxon>
        <taxon>Insecta</taxon>
        <taxon>Pterygota</taxon>
        <taxon>Neoptera</taxon>
        <taxon>Endopterygota</taxon>
        <taxon>Hymenoptera</taxon>
        <taxon>Apocrita</taxon>
        <taxon>Aculeata</taxon>
        <taxon>Vespoidea</taxon>
        <taxon>Vespidae</taxon>
        <taxon>Vespinae</taxon>
        <taxon>Vespula</taxon>
    </lineage>
</organism>
<evidence type="ECO:0000313" key="1">
    <source>
        <dbReference type="EMBL" id="KAF7380683.1"/>
    </source>
</evidence>